<evidence type="ECO:0000313" key="2">
    <source>
        <dbReference type="Proteomes" id="UP000828390"/>
    </source>
</evidence>
<organism evidence="1 2">
    <name type="scientific">Dreissena polymorpha</name>
    <name type="common">Zebra mussel</name>
    <name type="synonym">Mytilus polymorpha</name>
    <dbReference type="NCBI Taxonomy" id="45954"/>
    <lineage>
        <taxon>Eukaryota</taxon>
        <taxon>Metazoa</taxon>
        <taxon>Spiralia</taxon>
        <taxon>Lophotrochozoa</taxon>
        <taxon>Mollusca</taxon>
        <taxon>Bivalvia</taxon>
        <taxon>Autobranchia</taxon>
        <taxon>Heteroconchia</taxon>
        <taxon>Euheterodonta</taxon>
        <taxon>Imparidentia</taxon>
        <taxon>Neoheterodontei</taxon>
        <taxon>Myida</taxon>
        <taxon>Dreissenoidea</taxon>
        <taxon>Dreissenidae</taxon>
        <taxon>Dreissena</taxon>
    </lineage>
</organism>
<sequence>MATKFVCSNYAPGVKFDPAQSTEKNVGCGGIHILRTLFGFEKSEEATYSYLTMTMPFWNEKSCLDLAFESNNMEFLAQQACRNIVGDIWNGRMKDKLKEVIY</sequence>
<dbReference type="GO" id="GO:0005261">
    <property type="term" value="F:monoatomic cation channel activity"/>
    <property type="evidence" value="ECO:0007669"/>
    <property type="project" value="TreeGrafter"/>
</dbReference>
<keyword evidence="2" id="KW-1185">Reference proteome</keyword>
<dbReference type="GO" id="GO:0005886">
    <property type="term" value="C:plasma membrane"/>
    <property type="evidence" value="ECO:0007669"/>
    <property type="project" value="TreeGrafter"/>
</dbReference>
<comment type="caution">
    <text evidence="1">The sequence shown here is derived from an EMBL/GenBank/DDBJ whole genome shotgun (WGS) entry which is preliminary data.</text>
</comment>
<evidence type="ECO:0000313" key="1">
    <source>
        <dbReference type="EMBL" id="KAH3703741.1"/>
    </source>
</evidence>
<accession>A0A9D4BQS1</accession>
<dbReference type="AlphaFoldDB" id="A0A9D4BQS1"/>
<proteinExistence type="predicted"/>
<protein>
    <submittedName>
        <fullName evidence="1">Uncharacterized protein</fullName>
    </submittedName>
</protein>
<dbReference type="InterPro" id="IPR050927">
    <property type="entry name" value="TRPM"/>
</dbReference>
<name>A0A9D4BQS1_DREPO</name>
<reference evidence="1" key="1">
    <citation type="journal article" date="2019" name="bioRxiv">
        <title>The Genome of the Zebra Mussel, Dreissena polymorpha: A Resource for Invasive Species Research.</title>
        <authorList>
            <person name="McCartney M.A."/>
            <person name="Auch B."/>
            <person name="Kono T."/>
            <person name="Mallez S."/>
            <person name="Zhang Y."/>
            <person name="Obille A."/>
            <person name="Becker A."/>
            <person name="Abrahante J.E."/>
            <person name="Garbe J."/>
            <person name="Badalamenti J.P."/>
            <person name="Herman A."/>
            <person name="Mangelson H."/>
            <person name="Liachko I."/>
            <person name="Sullivan S."/>
            <person name="Sone E.D."/>
            <person name="Koren S."/>
            <person name="Silverstein K.A.T."/>
            <person name="Beckman K.B."/>
            <person name="Gohl D.M."/>
        </authorList>
    </citation>
    <scope>NUCLEOTIDE SEQUENCE</scope>
    <source>
        <strain evidence="1">Duluth1</strain>
        <tissue evidence="1">Whole animal</tissue>
    </source>
</reference>
<gene>
    <name evidence="1" type="ORF">DPMN_078786</name>
</gene>
<dbReference type="PANTHER" id="PTHR13800">
    <property type="entry name" value="TRANSIENT RECEPTOR POTENTIAL CATION CHANNEL, SUBFAMILY M, MEMBER 6"/>
    <property type="match status" value="1"/>
</dbReference>
<dbReference type="PANTHER" id="PTHR13800:SF1">
    <property type="entry name" value="TRANSIENT RECEPTOR POTENTIAL CATION CHANNEL TRPM"/>
    <property type="match status" value="1"/>
</dbReference>
<dbReference type="Proteomes" id="UP000828390">
    <property type="component" value="Unassembled WGS sequence"/>
</dbReference>
<reference evidence="1" key="2">
    <citation type="submission" date="2020-11" db="EMBL/GenBank/DDBJ databases">
        <authorList>
            <person name="McCartney M.A."/>
            <person name="Auch B."/>
            <person name="Kono T."/>
            <person name="Mallez S."/>
            <person name="Becker A."/>
            <person name="Gohl D.M."/>
            <person name="Silverstein K.A.T."/>
            <person name="Koren S."/>
            <person name="Bechman K.B."/>
            <person name="Herman A."/>
            <person name="Abrahante J.E."/>
            <person name="Garbe J."/>
        </authorList>
    </citation>
    <scope>NUCLEOTIDE SEQUENCE</scope>
    <source>
        <strain evidence="1">Duluth1</strain>
        <tissue evidence="1">Whole animal</tissue>
    </source>
</reference>
<dbReference type="GO" id="GO:0030001">
    <property type="term" value="P:metal ion transport"/>
    <property type="evidence" value="ECO:0007669"/>
    <property type="project" value="TreeGrafter"/>
</dbReference>
<dbReference type="EMBL" id="JAIWYP010000015">
    <property type="protein sequence ID" value="KAH3703741.1"/>
    <property type="molecule type" value="Genomic_DNA"/>
</dbReference>